<sequence>MKKRYDPMKAFANGLEVSMVMAEAQAVVGMRLMGMAGLWSVTPYEDRRMIEEKTDALVKSYTAANRAMMNGGDADDIAAAAIKPIRARTRANRRRLTKRGVKA</sequence>
<keyword evidence="2" id="KW-1185">Reference proteome</keyword>
<gene>
    <name evidence="1" type="ORF">KDD17_04230</name>
</gene>
<dbReference type="KEGG" id="sual:KDD17_04230"/>
<protein>
    <submittedName>
        <fullName evidence="1">Antifreeze protein</fullName>
    </submittedName>
</protein>
<accession>A0A975JEZ7</accession>
<dbReference type="RefSeq" id="WP_212705428.1">
    <property type="nucleotide sequence ID" value="NZ_CP073581.1"/>
</dbReference>
<organism evidence="1 2">
    <name type="scientific">Sulfitobacter albidus</name>
    <dbReference type="NCBI Taxonomy" id="2829501"/>
    <lineage>
        <taxon>Bacteria</taxon>
        <taxon>Pseudomonadati</taxon>
        <taxon>Pseudomonadota</taxon>
        <taxon>Alphaproteobacteria</taxon>
        <taxon>Rhodobacterales</taxon>
        <taxon>Roseobacteraceae</taxon>
        <taxon>Sulfitobacter</taxon>
    </lineage>
</organism>
<evidence type="ECO:0000313" key="2">
    <source>
        <dbReference type="Proteomes" id="UP000683291"/>
    </source>
</evidence>
<dbReference type="EMBL" id="CP073581">
    <property type="protein sequence ID" value="QUJ77233.1"/>
    <property type="molecule type" value="Genomic_DNA"/>
</dbReference>
<dbReference type="AlphaFoldDB" id="A0A975JEZ7"/>
<dbReference type="Proteomes" id="UP000683291">
    <property type="component" value="Chromosome 1"/>
</dbReference>
<proteinExistence type="predicted"/>
<evidence type="ECO:0000313" key="1">
    <source>
        <dbReference type="EMBL" id="QUJ77233.1"/>
    </source>
</evidence>
<name>A0A975JEZ7_9RHOB</name>
<reference evidence="1" key="1">
    <citation type="submission" date="2021-04" db="EMBL/GenBank/DDBJ databases">
        <title>Complete genome sequence for Sulfitobacter sp. strain JK7-1.</title>
        <authorList>
            <person name="Park S.-J."/>
        </authorList>
    </citation>
    <scope>NUCLEOTIDE SEQUENCE</scope>
    <source>
        <strain evidence="1">JK7-1</strain>
    </source>
</reference>